<organism evidence="2 3">
    <name type="scientific">Stylophora pistillata</name>
    <name type="common">Smooth cauliflower coral</name>
    <dbReference type="NCBI Taxonomy" id="50429"/>
    <lineage>
        <taxon>Eukaryota</taxon>
        <taxon>Metazoa</taxon>
        <taxon>Cnidaria</taxon>
        <taxon>Anthozoa</taxon>
        <taxon>Hexacorallia</taxon>
        <taxon>Scleractinia</taxon>
        <taxon>Astrocoeniina</taxon>
        <taxon>Pocilloporidae</taxon>
        <taxon>Stylophora</taxon>
    </lineage>
</organism>
<feature type="compositionally biased region" description="Acidic residues" evidence="1">
    <location>
        <begin position="1"/>
        <end position="12"/>
    </location>
</feature>
<feature type="compositionally biased region" description="Basic and acidic residues" evidence="1">
    <location>
        <begin position="96"/>
        <end position="124"/>
    </location>
</feature>
<evidence type="ECO:0000313" key="2">
    <source>
        <dbReference type="EMBL" id="PFX11420.1"/>
    </source>
</evidence>
<evidence type="ECO:0000313" key="3">
    <source>
        <dbReference type="Proteomes" id="UP000225706"/>
    </source>
</evidence>
<feature type="compositionally biased region" description="Basic and acidic residues" evidence="1">
    <location>
        <begin position="13"/>
        <end position="29"/>
    </location>
</feature>
<comment type="caution">
    <text evidence="2">The sequence shown here is derived from an EMBL/GenBank/DDBJ whole genome shotgun (WGS) entry which is preliminary data.</text>
</comment>
<proteinExistence type="predicted"/>
<feature type="region of interest" description="Disordered" evidence="1">
    <location>
        <begin position="96"/>
        <end position="142"/>
    </location>
</feature>
<dbReference type="EMBL" id="LSMT01002560">
    <property type="protein sequence ID" value="PFX11420.1"/>
    <property type="molecule type" value="Genomic_DNA"/>
</dbReference>
<keyword evidence="3" id="KW-1185">Reference proteome</keyword>
<sequence>MTSQSEDSDVTEITEKKDRTGTSGVEKQKQKDILLIQIKRRKRTAKIKVTNLRHEVTDIKSVIEPLWAALEDAQEILEEITAFYVEVEVKEQAVKKEPFEESEAIERDTTLPYVDDERLPDVPREGAPTVTPTSSNEGTPTEPYSLRAVPVWMKANARKIKINAIPDDVLNETFLNEEVTGAQRLVEPFQKSQVHILNDILETFQSMPLKIQIQRVDDRFSNLRKIEIKEPDRSHFRLLRRDLDANREPDVFEFKRVVFGKNSAAMGSQFVAQENARGNQTS</sequence>
<name>A0A2B4R4J7_STYPI</name>
<feature type="region of interest" description="Disordered" evidence="1">
    <location>
        <begin position="1"/>
        <end position="29"/>
    </location>
</feature>
<accession>A0A2B4R4J7</accession>
<dbReference type="Proteomes" id="UP000225706">
    <property type="component" value="Unassembled WGS sequence"/>
</dbReference>
<protein>
    <submittedName>
        <fullName evidence="2">Uncharacterized protein</fullName>
    </submittedName>
</protein>
<reference evidence="3" key="1">
    <citation type="journal article" date="2017" name="bioRxiv">
        <title>Comparative analysis of the genomes of Stylophora pistillata and Acropora digitifera provides evidence for extensive differences between species of corals.</title>
        <authorList>
            <person name="Voolstra C.R."/>
            <person name="Li Y."/>
            <person name="Liew Y.J."/>
            <person name="Baumgarten S."/>
            <person name="Zoccola D."/>
            <person name="Flot J.-F."/>
            <person name="Tambutte S."/>
            <person name="Allemand D."/>
            <person name="Aranda M."/>
        </authorList>
    </citation>
    <scope>NUCLEOTIDE SEQUENCE [LARGE SCALE GENOMIC DNA]</scope>
</reference>
<feature type="compositionally biased region" description="Polar residues" evidence="1">
    <location>
        <begin position="130"/>
        <end position="139"/>
    </location>
</feature>
<evidence type="ECO:0000256" key="1">
    <source>
        <dbReference type="SAM" id="MobiDB-lite"/>
    </source>
</evidence>
<dbReference type="AlphaFoldDB" id="A0A2B4R4J7"/>
<gene>
    <name evidence="2" type="ORF">AWC38_SpisGene24856</name>
</gene>